<accession>A0A4V1ALF2</accession>
<dbReference type="AlphaFoldDB" id="A0A4V1ALF2"/>
<organism evidence="1 2">
    <name type="scientific">Chryseobacterium salivictor</name>
    <dbReference type="NCBI Taxonomy" id="2547600"/>
    <lineage>
        <taxon>Bacteria</taxon>
        <taxon>Pseudomonadati</taxon>
        <taxon>Bacteroidota</taxon>
        <taxon>Flavobacteriia</taxon>
        <taxon>Flavobacteriales</taxon>
        <taxon>Weeksellaceae</taxon>
        <taxon>Chryseobacterium group</taxon>
        <taxon>Chryseobacterium</taxon>
    </lineage>
</organism>
<proteinExistence type="predicted"/>
<dbReference type="Proteomes" id="UP000294419">
    <property type="component" value="Chromosome"/>
</dbReference>
<dbReference type="OrthoDB" id="771064at2"/>
<evidence type="ECO:0000313" key="1">
    <source>
        <dbReference type="EMBL" id="QBO59554.1"/>
    </source>
</evidence>
<sequence>MARDFFLIQLAEKFDFLIYNNTDFCIVFLKNCFEIETEQNNEQEENQKLKVRECNDLFISYDFDEINAIIIDELKTPILKSRFFTAMSNYLDDDFAVSDLQDFETLIIKRLRYLLDCKILAIFGTDNFKAQY</sequence>
<protein>
    <submittedName>
        <fullName evidence="1">Uncharacterized protein</fullName>
    </submittedName>
</protein>
<keyword evidence="2" id="KW-1185">Reference proteome</keyword>
<gene>
    <name evidence="1" type="ORF">NBC122_02753</name>
</gene>
<evidence type="ECO:0000313" key="2">
    <source>
        <dbReference type="Proteomes" id="UP000294419"/>
    </source>
</evidence>
<dbReference type="EMBL" id="CP037954">
    <property type="protein sequence ID" value="QBO59554.1"/>
    <property type="molecule type" value="Genomic_DNA"/>
</dbReference>
<dbReference type="KEGG" id="csal:NBC122_02753"/>
<reference evidence="1 2" key="1">
    <citation type="submission" date="2019-03" db="EMBL/GenBank/DDBJ databases">
        <authorList>
            <person name="Kim H."/>
            <person name="Yu S.-M."/>
        </authorList>
    </citation>
    <scope>NUCLEOTIDE SEQUENCE [LARGE SCALE GENOMIC DNA]</scope>
    <source>
        <strain evidence="1 2">NBC122</strain>
    </source>
</reference>
<dbReference type="RefSeq" id="WP_133440885.1">
    <property type="nucleotide sequence ID" value="NZ_CP037954.1"/>
</dbReference>
<name>A0A4V1ALF2_9FLAO</name>